<dbReference type="GO" id="GO:0046872">
    <property type="term" value="F:metal ion binding"/>
    <property type="evidence" value="ECO:0007669"/>
    <property type="project" value="UniProtKB-UniRule"/>
</dbReference>
<dbReference type="GO" id="GO:0051539">
    <property type="term" value="F:4 iron, 4 sulfur cluster binding"/>
    <property type="evidence" value="ECO:0007669"/>
    <property type="project" value="UniProtKB-UniRule"/>
</dbReference>
<dbReference type="Gene3D" id="1.10.1670.10">
    <property type="entry name" value="Helix-hairpin-Helix base-excision DNA repair enzymes (C-terminal)"/>
    <property type="match status" value="1"/>
</dbReference>
<keyword evidence="9" id="KW-0378">Hydrolase</keyword>
<dbReference type="FunFam" id="1.10.340.30:FF:000002">
    <property type="entry name" value="Adenine DNA glycosylase"/>
    <property type="match status" value="1"/>
</dbReference>
<organism evidence="16 17">
    <name type="scientific">Rudanella paleaurantiibacter</name>
    <dbReference type="NCBI Taxonomy" id="2614655"/>
    <lineage>
        <taxon>Bacteria</taxon>
        <taxon>Pseudomonadati</taxon>
        <taxon>Bacteroidota</taxon>
        <taxon>Cytophagia</taxon>
        <taxon>Cytophagales</taxon>
        <taxon>Cytophagaceae</taxon>
        <taxon>Rudanella</taxon>
    </lineage>
</organism>
<comment type="similarity">
    <text evidence="3 14">Belongs to the Nth/MutY family.</text>
</comment>
<sequence>MAHWYEHHKRDLPWRHTRDPYRIWLSEIILQQTRVAQGMPYYKRFVEAYPTVAHMAAADERDVLRLWQGLGYYSRARNLHQTAKLVVNEHAGLFPGTYHKLLTLKGIGTYTAAAIASFAFGERVAVVDGNVYRVLARVFGIEDDITTTSAKKRFAALASRLIAHADDPATFNQAIMEFGAIQCTPTSPDCLLCPLQQPCVAYQTGRQQVLPVKAKKAAVRERFFHYFVFRNGNRLALRERTNRDIWQNLYDFALVETDEPKTGFRQLELSEKLQKLVLYSTQTAAPTEATQLLSHQRIRATFYEFVVPDRLTDDLFDGLSWFSVDQVAALPKPLLIVNYLKTHLEK</sequence>
<keyword evidence="7" id="KW-0479">Metal-binding</keyword>
<dbReference type="EC" id="3.2.2.31" evidence="4 14"/>
<dbReference type="EMBL" id="WELI01000007">
    <property type="protein sequence ID" value="KAB7728753.1"/>
    <property type="molecule type" value="Genomic_DNA"/>
</dbReference>
<comment type="cofactor">
    <cofactor evidence="14">
        <name>[4Fe-4S] cluster</name>
        <dbReference type="ChEBI" id="CHEBI:49883"/>
    </cofactor>
    <text evidence="14">Binds 1 [4Fe-4S] cluster.</text>
</comment>
<dbReference type="CDD" id="cd00056">
    <property type="entry name" value="ENDO3c"/>
    <property type="match status" value="1"/>
</dbReference>
<evidence type="ECO:0000313" key="17">
    <source>
        <dbReference type="Proteomes" id="UP000488299"/>
    </source>
</evidence>
<dbReference type="GO" id="GO:0006284">
    <property type="term" value="P:base-excision repair"/>
    <property type="evidence" value="ECO:0007669"/>
    <property type="project" value="UniProtKB-UniRule"/>
</dbReference>
<evidence type="ECO:0000256" key="13">
    <source>
        <dbReference type="ARBA" id="ARBA00023295"/>
    </source>
</evidence>
<evidence type="ECO:0000313" key="16">
    <source>
        <dbReference type="EMBL" id="KAB7728753.1"/>
    </source>
</evidence>
<evidence type="ECO:0000256" key="8">
    <source>
        <dbReference type="ARBA" id="ARBA00022763"/>
    </source>
</evidence>
<dbReference type="Proteomes" id="UP000488299">
    <property type="component" value="Unassembled WGS sequence"/>
</dbReference>
<keyword evidence="6" id="KW-0004">4Fe-4S</keyword>
<dbReference type="InterPro" id="IPR005760">
    <property type="entry name" value="A/G_AdeGlyc_MutY"/>
</dbReference>
<comment type="catalytic activity">
    <reaction evidence="1 14">
        <text>Hydrolyzes free adenine bases from 7,8-dihydro-8-oxoguanine:adenine mismatched double-stranded DNA, leaving an apurinic site.</text>
        <dbReference type="EC" id="3.2.2.31"/>
    </reaction>
</comment>
<keyword evidence="12" id="KW-0234">DNA repair</keyword>
<evidence type="ECO:0000256" key="11">
    <source>
        <dbReference type="ARBA" id="ARBA00023014"/>
    </source>
</evidence>
<dbReference type="GO" id="GO:0032357">
    <property type="term" value="F:oxidized purine DNA binding"/>
    <property type="evidence" value="ECO:0007669"/>
    <property type="project" value="TreeGrafter"/>
</dbReference>
<evidence type="ECO:0000256" key="7">
    <source>
        <dbReference type="ARBA" id="ARBA00022723"/>
    </source>
</evidence>
<keyword evidence="11" id="KW-0411">Iron-sulfur</keyword>
<dbReference type="Pfam" id="PF00730">
    <property type="entry name" value="HhH-GPD"/>
    <property type="match status" value="1"/>
</dbReference>
<evidence type="ECO:0000256" key="10">
    <source>
        <dbReference type="ARBA" id="ARBA00023004"/>
    </source>
</evidence>
<evidence type="ECO:0000256" key="14">
    <source>
        <dbReference type="RuleBase" id="RU365096"/>
    </source>
</evidence>
<keyword evidence="13 14" id="KW-0326">Glycosidase</keyword>
<feature type="domain" description="HhH-GPD" evidence="15">
    <location>
        <begin position="29"/>
        <end position="181"/>
    </location>
</feature>
<evidence type="ECO:0000259" key="15">
    <source>
        <dbReference type="SMART" id="SM00478"/>
    </source>
</evidence>
<accession>A0A7J5TWF2</accession>
<keyword evidence="10 14" id="KW-0408">Iron</keyword>
<dbReference type="InterPro" id="IPR011257">
    <property type="entry name" value="DNA_glycosylase"/>
</dbReference>
<evidence type="ECO:0000256" key="6">
    <source>
        <dbReference type="ARBA" id="ARBA00022485"/>
    </source>
</evidence>
<dbReference type="Gene3D" id="3.90.79.10">
    <property type="entry name" value="Nucleoside Triphosphate Pyrophosphohydrolase"/>
    <property type="match status" value="1"/>
</dbReference>
<dbReference type="Pfam" id="PF14815">
    <property type="entry name" value="NUDIX_4"/>
    <property type="match status" value="1"/>
</dbReference>
<dbReference type="GO" id="GO:0000701">
    <property type="term" value="F:purine-specific mismatch base pair DNA N-glycosylase activity"/>
    <property type="evidence" value="ECO:0007669"/>
    <property type="project" value="UniProtKB-EC"/>
</dbReference>
<evidence type="ECO:0000256" key="1">
    <source>
        <dbReference type="ARBA" id="ARBA00000843"/>
    </source>
</evidence>
<dbReference type="GO" id="GO:0034039">
    <property type="term" value="F:8-oxo-7,8-dihydroguanine DNA N-glycosylase activity"/>
    <property type="evidence" value="ECO:0007669"/>
    <property type="project" value="TreeGrafter"/>
</dbReference>
<evidence type="ECO:0000256" key="9">
    <source>
        <dbReference type="ARBA" id="ARBA00022801"/>
    </source>
</evidence>
<dbReference type="InterPro" id="IPR029119">
    <property type="entry name" value="MutY_C"/>
</dbReference>
<dbReference type="SMART" id="SM00478">
    <property type="entry name" value="ENDO3c"/>
    <property type="match status" value="1"/>
</dbReference>
<gene>
    <name evidence="16" type="primary">mutY</name>
    <name evidence="16" type="ORF">F5984_18165</name>
</gene>
<dbReference type="NCBIfam" id="TIGR01084">
    <property type="entry name" value="mutY"/>
    <property type="match status" value="1"/>
</dbReference>
<dbReference type="InterPro" id="IPR003265">
    <property type="entry name" value="HhH-GPD_domain"/>
</dbReference>
<dbReference type="InterPro" id="IPR023170">
    <property type="entry name" value="HhH_base_excis_C"/>
</dbReference>
<dbReference type="PANTHER" id="PTHR42944">
    <property type="entry name" value="ADENINE DNA GLYCOSYLASE"/>
    <property type="match status" value="1"/>
</dbReference>
<evidence type="ECO:0000256" key="4">
    <source>
        <dbReference type="ARBA" id="ARBA00012045"/>
    </source>
</evidence>
<proteinExistence type="inferred from homology"/>
<evidence type="ECO:0000256" key="3">
    <source>
        <dbReference type="ARBA" id="ARBA00008343"/>
    </source>
</evidence>
<dbReference type="CDD" id="cd03431">
    <property type="entry name" value="NUDIX_DNA_Glycosylase_C-MutY"/>
    <property type="match status" value="1"/>
</dbReference>
<dbReference type="InterPro" id="IPR015797">
    <property type="entry name" value="NUDIX_hydrolase-like_dom_sf"/>
</dbReference>
<comment type="function">
    <text evidence="2">Adenine glycosylase active on G-A mispairs. MutY also corrects error-prone DNA synthesis past GO lesions which are due to the oxidatively damaged form of guanine: 7,8-dihydro-8-oxoguanine (8-oxo-dGTP).</text>
</comment>
<reference evidence="16 17" key="1">
    <citation type="submission" date="2019-10" db="EMBL/GenBank/DDBJ databases">
        <title>Rudanella paleaurantiibacter sp. nov., isolated from sludge.</title>
        <authorList>
            <person name="Xu S.Q."/>
        </authorList>
    </citation>
    <scope>NUCLEOTIDE SEQUENCE [LARGE SCALE GENOMIC DNA]</scope>
    <source>
        <strain evidence="16 17">HX-22-17</strain>
    </source>
</reference>
<dbReference type="SUPFAM" id="SSF55811">
    <property type="entry name" value="Nudix"/>
    <property type="match status" value="1"/>
</dbReference>
<dbReference type="PANTHER" id="PTHR42944:SF1">
    <property type="entry name" value="ADENINE DNA GLYCOSYLASE"/>
    <property type="match status" value="1"/>
</dbReference>
<evidence type="ECO:0000256" key="2">
    <source>
        <dbReference type="ARBA" id="ARBA00002933"/>
    </source>
</evidence>
<comment type="caution">
    <text evidence="16">The sequence shown here is derived from an EMBL/GenBank/DDBJ whole genome shotgun (WGS) entry which is preliminary data.</text>
</comment>
<dbReference type="InterPro" id="IPR044298">
    <property type="entry name" value="MIG/MutY"/>
</dbReference>
<protein>
    <recommendedName>
        <fullName evidence="5 14">Adenine DNA glycosylase</fullName>
        <ecNumber evidence="4 14">3.2.2.31</ecNumber>
    </recommendedName>
</protein>
<evidence type="ECO:0000256" key="5">
    <source>
        <dbReference type="ARBA" id="ARBA00022023"/>
    </source>
</evidence>
<keyword evidence="17" id="KW-1185">Reference proteome</keyword>
<evidence type="ECO:0000256" key="12">
    <source>
        <dbReference type="ARBA" id="ARBA00023204"/>
    </source>
</evidence>
<dbReference type="GO" id="GO:0035485">
    <property type="term" value="F:adenine/guanine mispair binding"/>
    <property type="evidence" value="ECO:0007669"/>
    <property type="project" value="TreeGrafter"/>
</dbReference>
<dbReference type="SUPFAM" id="SSF48150">
    <property type="entry name" value="DNA-glycosylase"/>
    <property type="match status" value="1"/>
</dbReference>
<dbReference type="Gene3D" id="1.10.340.30">
    <property type="entry name" value="Hypothetical protein, domain 2"/>
    <property type="match status" value="1"/>
</dbReference>
<keyword evidence="8 14" id="KW-0227">DNA damage</keyword>
<dbReference type="AlphaFoldDB" id="A0A7J5TWF2"/>
<name>A0A7J5TWF2_9BACT</name>
<dbReference type="GO" id="GO:0006298">
    <property type="term" value="P:mismatch repair"/>
    <property type="evidence" value="ECO:0007669"/>
    <property type="project" value="TreeGrafter"/>
</dbReference>